<accession>A0ABR4CDK6</accession>
<evidence type="ECO:0000256" key="2">
    <source>
        <dbReference type="ARBA" id="ARBA00007049"/>
    </source>
</evidence>
<evidence type="ECO:0000313" key="9">
    <source>
        <dbReference type="Proteomes" id="UP001595075"/>
    </source>
</evidence>
<feature type="transmembrane region" description="Helical" evidence="7">
    <location>
        <begin position="116"/>
        <end position="138"/>
    </location>
</feature>
<feature type="region of interest" description="Disordered" evidence="6">
    <location>
        <begin position="47"/>
        <end position="73"/>
    </location>
</feature>
<organism evidence="8 9">
    <name type="scientific">Oculimacula yallundae</name>
    <dbReference type="NCBI Taxonomy" id="86028"/>
    <lineage>
        <taxon>Eukaryota</taxon>
        <taxon>Fungi</taxon>
        <taxon>Dikarya</taxon>
        <taxon>Ascomycota</taxon>
        <taxon>Pezizomycotina</taxon>
        <taxon>Leotiomycetes</taxon>
        <taxon>Helotiales</taxon>
        <taxon>Ploettnerulaceae</taxon>
        <taxon>Oculimacula</taxon>
    </lineage>
</organism>
<evidence type="ECO:0000256" key="7">
    <source>
        <dbReference type="SAM" id="Phobius"/>
    </source>
</evidence>
<keyword evidence="9" id="KW-1185">Reference proteome</keyword>
<reference evidence="8 9" key="1">
    <citation type="journal article" date="2024" name="Commun. Biol.">
        <title>Comparative genomic analysis of thermophilic fungi reveals convergent evolutionary adaptations and gene losses.</title>
        <authorList>
            <person name="Steindorff A.S."/>
            <person name="Aguilar-Pontes M.V."/>
            <person name="Robinson A.J."/>
            <person name="Andreopoulos B."/>
            <person name="LaButti K."/>
            <person name="Kuo A."/>
            <person name="Mondo S."/>
            <person name="Riley R."/>
            <person name="Otillar R."/>
            <person name="Haridas S."/>
            <person name="Lipzen A."/>
            <person name="Grimwood J."/>
            <person name="Schmutz J."/>
            <person name="Clum A."/>
            <person name="Reid I.D."/>
            <person name="Moisan M.C."/>
            <person name="Butler G."/>
            <person name="Nguyen T.T.M."/>
            <person name="Dewar K."/>
            <person name="Conant G."/>
            <person name="Drula E."/>
            <person name="Henrissat B."/>
            <person name="Hansel C."/>
            <person name="Singer S."/>
            <person name="Hutchinson M.I."/>
            <person name="de Vries R.P."/>
            <person name="Natvig D.O."/>
            <person name="Powell A.J."/>
            <person name="Tsang A."/>
            <person name="Grigoriev I.V."/>
        </authorList>
    </citation>
    <scope>NUCLEOTIDE SEQUENCE [LARGE SCALE GENOMIC DNA]</scope>
    <source>
        <strain evidence="8 9">CBS 494.80</strain>
    </source>
</reference>
<proteinExistence type="inferred from homology"/>
<evidence type="ECO:0000256" key="3">
    <source>
        <dbReference type="ARBA" id="ARBA00022692"/>
    </source>
</evidence>
<sequence>MSLLALKNVFFHQTVTPIPARSKGNYGTASNYSNGTRQPLLNQTQYEPGSLQRPLSRDSDTDVESQEDSRAEKLNRRRGFRIDARVISDATIGLSDGLTVPFALTAGLSALGNTKVVIYGGFAELIAGAISMGLGGYLGAKSEAASYHAQKEETQHLVNTNPQSVIRDIAEVFRPFDLPKTTVQDLTEHLADSPHLVEFVMKFQHCEEPPASSRALTSALTIALAYFLGGLLPLIPYFFVGANEVYEGLYISIGVMVIALYVFGYVKTCVVVGWDGGKNIRAGCLGGLQMVVVGSAAAGSAMGLVHLFSHDEDRITKS</sequence>
<keyword evidence="4 7" id="KW-1133">Transmembrane helix</keyword>
<dbReference type="EMBL" id="JAZHXI010000010">
    <property type="protein sequence ID" value="KAL2067279.1"/>
    <property type="molecule type" value="Genomic_DNA"/>
</dbReference>
<comment type="similarity">
    <text evidence="2">Belongs to the CCC1 family.</text>
</comment>
<protein>
    <submittedName>
        <fullName evidence="8">Uncharacterized protein</fullName>
    </submittedName>
</protein>
<gene>
    <name evidence="8" type="ORF">VTL71DRAFT_1703</name>
</gene>
<feature type="transmembrane region" description="Helical" evidence="7">
    <location>
        <begin position="219"/>
        <end position="239"/>
    </location>
</feature>
<dbReference type="CDD" id="cd02435">
    <property type="entry name" value="CCC1"/>
    <property type="match status" value="1"/>
</dbReference>
<comment type="subcellular location">
    <subcellularLocation>
        <location evidence="1">Endomembrane system</location>
        <topology evidence="1">Multi-pass membrane protein</topology>
    </subcellularLocation>
</comment>
<dbReference type="Pfam" id="PF01988">
    <property type="entry name" value="VIT1"/>
    <property type="match status" value="1"/>
</dbReference>
<feature type="compositionally biased region" description="Polar residues" evidence="6">
    <location>
        <begin position="25"/>
        <end position="41"/>
    </location>
</feature>
<dbReference type="PANTHER" id="PTHR31851">
    <property type="entry name" value="FE(2+)/MN(2+) TRANSPORTER PCL1"/>
    <property type="match status" value="1"/>
</dbReference>
<evidence type="ECO:0000256" key="1">
    <source>
        <dbReference type="ARBA" id="ARBA00004127"/>
    </source>
</evidence>
<feature type="transmembrane region" description="Helical" evidence="7">
    <location>
        <begin position="286"/>
        <end position="308"/>
    </location>
</feature>
<evidence type="ECO:0000256" key="5">
    <source>
        <dbReference type="ARBA" id="ARBA00023136"/>
    </source>
</evidence>
<keyword evidence="5 7" id="KW-0472">Membrane</keyword>
<keyword evidence="3 7" id="KW-0812">Transmembrane</keyword>
<evidence type="ECO:0000256" key="4">
    <source>
        <dbReference type="ARBA" id="ARBA00022989"/>
    </source>
</evidence>
<feature type="transmembrane region" description="Helical" evidence="7">
    <location>
        <begin position="251"/>
        <end position="274"/>
    </location>
</feature>
<name>A0ABR4CDK6_9HELO</name>
<feature type="region of interest" description="Disordered" evidence="6">
    <location>
        <begin position="22"/>
        <end position="41"/>
    </location>
</feature>
<evidence type="ECO:0000313" key="8">
    <source>
        <dbReference type="EMBL" id="KAL2067279.1"/>
    </source>
</evidence>
<dbReference type="InterPro" id="IPR008217">
    <property type="entry name" value="Ccc1_fam"/>
</dbReference>
<evidence type="ECO:0000256" key="6">
    <source>
        <dbReference type="SAM" id="MobiDB-lite"/>
    </source>
</evidence>
<comment type="caution">
    <text evidence="8">The sequence shown here is derived from an EMBL/GenBank/DDBJ whole genome shotgun (WGS) entry which is preliminary data.</text>
</comment>
<dbReference type="Proteomes" id="UP001595075">
    <property type="component" value="Unassembled WGS sequence"/>
</dbReference>